<evidence type="ECO:0000256" key="6">
    <source>
        <dbReference type="ARBA" id="ARBA00023002"/>
    </source>
</evidence>
<comment type="cofactor">
    <cofactor evidence="1 9">
        <name>heme</name>
        <dbReference type="ChEBI" id="CHEBI:30413"/>
    </cofactor>
</comment>
<keyword evidence="5 9" id="KW-0479">Metal-binding</keyword>
<reference evidence="11 12" key="1">
    <citation type="submission" date="2018-10" db="EMBL/GenBank/DDBJ databases">
        <title>Pan-genome distribution and transcriptional activeness of fungal secondary metabolism genes in Aspergillus section Fumigati.</title>
        <authorList>
            <person name="Takahashi H."/>
            <person name="Umemura M."/>
            <person name="Ninomiya A."/>
            <person name="Kusuya Y."/>
            <person name="Urayama S."/>
            <person name="Shimizu M."/>
            <person name="Watanabe A."/>
            <person name="Kamei K."/>
            <person name="Yaguchi T."/>
            <person name="Hagiwara D."/>
        </authorList>
    </citation>
    <scope>NUCLEOTIDE SEQUENCE [LARGE SCALE GENOMIC DNA]</scope>
    <source>
        <strain evidence="11 12">IFM 55266</strain>
    </source>
</reference>
<dbReference type="GO" id="GO:0004497">
    <property type="term" value="F:monooxygenase activity"/>
    <property type="evidence" value="ECO:0007669"/>
    <property type="project" value="UniProtKB-KW"/>
</dbReference>
<dbReference type="PROSITE" id="PS00086">
    <property type="entry name" value="CYTOCHROME_P450"/>
    <property type="match status" value="1"/>
</dbReference>
<dbReference type="InterPro" id="IPR036396">
    <property type="entry name" value="Cyt_P450_sf"/>
</dbReference>
<dbReference type="RefSeq" id="XP_043163196.1">
    <property type="nucleotide sequence ID" value="XM_043307261.1"/>
</dbReference>
<organism evidence="11 12">
    <name type="scientific">Aspergillus pseudoviridinutans</name>
    <dbReference type="NCBI Taxonomy" id="1517512"/>
    <lineage>
        <taxon>Eukaryota</taxon>
        <taxon>Fungi</taxon>
        <taxon>Dikarya</taxon>
        <taxon>Ascomycota</taxon>
        <taxon>Pezizomycotina</taxon>
        <taxon>Eurotiomycetes</taxon>
        <taxon>Eurotiomycetidae</taxon>
        <taxon>Eurotiales</taxon>
        <taxon>Aspergillaceae</taxon>
        <taxon>Aspergillus</taxon>
        <taxon>Aspergillus subgen. Fumigati</taxon>
    </lineage>
</organism>
<comment type="pathway">
    <text evidence="2">Secondary metabolite biosynthesis.</text>
</comment>
<dbReference type="PANTHER" id="PTHR24305">
    <property type="entry name" value="CYTOCHROME P450"/>
    <property type="match status" value="1"/>
</dbReference>
<dbReference type="Proteomes" id="UP001043456">
    <property type="component" value="Unassembled WGS sequence"/>
</dbReference>
<keyword evidence="8 10" id="KW-0503">Monooxygenase</keyword>
<keyword evidence="7 9" id="KW-0408">Iron</keyword>
<dbReference type="Pfam" id="PF00067">
    <property type="entry name" value="p450"/>
    <property type="match status" value="1"/>
</dbReference>
<dbReference type="AlphaFoldDB" id="A0A9P3BJI5"/>
<evidence type="ECO:0000313" key="11">
    <source>
        <dbReference type="EMBL" id="GIJ92450.1"/>
    </source>
</evidence>
<evidence type="ECO:0000256" key="3">
    <source>
        <dbReference type="ARBA" id="ARBA00010617"/>
    </source>
</evidence>
<proteinExistence type="inferred from homology"/>
<evidence type="ECO:0000256" key="8">
    <source>
        <dbReference type="ARBA" id="ARBA00023033"/>
    </source>
</evidence>
<evidence type="ECO:0000256" key="10">
    <source>
        <dbReference type="RuleBase" id="RU000461"/>
    </source>
</evidence>
<dbReference type="OrthoDB" id="1470350at2759"/>
<comment type="caution">
    <text evidence="11">The sequence shown here is derived from an EMBL/GenBank/DDBJ whole genome shotgun (WGS) entry which is preliminary data.</text>
</comment>
<evidence type="ECO:0008006" key="13">
    <source>
        <dbReference type="Google" id="ProtNLM"/>
    </source>
</evidence>
<keyword evidence="6 10" id="KW-0560">Oxidoreductase</keyword>
<evidence type="ECO:0000313" key="12">
    <source>
        <dbReference type="Proteomes" id="UP001043456"/>
    </source>
</evidence>
<dbReference type="GO" id="GO:0016705">
    <property type="term" value="F:oxidoreductase activity, acting on paired donors, with incorporation or reduction of molecular oxygen"/>
    <property type="evidence" value="ECO:0007669"/>
    <property type="project" value="InterPro"/>
</dbReference>
<dbReference type="InterPro" id="IPR017972">
    <property type="entry name" value="Cyt_P450_CS"/>
</dbReference>
<keyword evidence="4 9" id="KW-0349">Heme</keyword>
<evidence type="ECO:0000256" key="1">
    <source>
        <dbReference type="ARBA" id="ARBA00001971"/>
    </source>
</evidence>
<dbReference type="GO" id="GO:0020037">
    <property type="term" value="F:heme binding"/>
    <property type="evidence" value="ECO:0007669"/>
    <property type="project" value="InterPro"/>
</dbReference>
<evidence type="ECO:0000256" key="4">
    <source>
        <dbReference type="ARBA" id="ARBA00022617"/>
    </source>
</evidence>
<dbReference type="GO" id="GO:0044283">
    <property type="term" value="P:small molecule biosynthetic process"/>
    <property type="evidence" value="ECO:0007669"/>
    <property type="project" value="UniProtKB-ARBA"/>
</dbReference>
<dbReference type="GO" id="GO:0005506">
    <property type="term" value="F:iron ion binding"/>
    <property type="evidence" value="ECO:0007669"/>
    <property type="project" value="InterPro"/>
</dbReference>
<sequence>MLSILLISITVILAISVIYDRYFNPLAKFPGPVIAATSPVRDLAPLRILGLRLTLQHKSYGPCMRATQADSFQNCEAFMKNMVRQATDEHKTSPVVRISPTELSFANPNARDDIYKDEYSKGFTPKQNNVSFAIDVVIGNTTAQSAATRTDHRSVRSQVQGILATYPARSQEEIHITYLAELEGELDAAASSGEKCNLTHGLDRLIWQCMGHFFLGHAIPMSTKETFDSFRRWDNLYTAGLDLMFYVGRLPGASVVATILWKAVRYFMNTRWVQVNTFSRIQELTDRKEFRESIIADKLGISDKGANGSPELKRGMAHISLLVIGGYDPVSAAASAVFYHLLRRPKILARLQYELQAAIPDKSVVTDEDLSQIQYLNACLQESLRLQPPVNDVGARISTGVMVDGVYVPKGAKVFVDKYSIHRSAKYFQNPDRYEPERWMFPSTSGSDSDVLGAFSAFSVGTHACPGKTMGLRVLRLTIAKLLLKYEFQLENKEFDWDRDAHCCHVWQDFRVVVKVTNKDK</sequence>
<accession>A0A9P3BJI5</accession>
<keyword evidence="12" id="KW-1185">Reference proteome</keyword>
<evidence type="ECO:0000256" key="5">
    <source>
        <dbReference type="ARBA" id="ARBA00022723"/>
    </source>
</evidence>
<dbReference type="SUPFAM" id="SSF48264">
    <property type="entry name" value="Cytochrome P450"/>
    <property type="match status" value="1"/>
</dbReference>
<dbReference type="PRINTS" id="PR00463">
    <property type="entry name" value="EP450I"/>
</dbReference>
<dbReference type="EMBL" id="BHVY01000009">
    <property type="protein sequence ID" value="GIJ92450.1"/>
    <property type="molecule type" value="Genomic_DNA"/>
</dbReference>
<dbReference type="InterPro" id="IPR002401">
    <property type="entry name" value="Cyt_P450_E_grp-I"/>
</dbReference>
<dbReference type="GeneID" id="67010041"/>
<gene>
    <name evidence="11" type="ORF">Asppvi_011432</name>
</gene>
<dbReference type="InterPro" id="IPR050121">
    <property type="entry name" value="Cytochrome_P450_monoxygenase"/>
</dbReference>
<dbReference type="PANTHER" id="PTHR24305:SF162">
    <property type="entry name" value="P450, PUTATIVE (EUROFUNG)-RELATED"/>
    <property type="match status" value="1"/>
</dbReference>
<evidence type="ECO:0000256" key="2">
    <source>
        <dbReference type="ARBA" id="ARBA00005179"/>
    </source>
</evidence>
<dbReference type="Gene3D" id="1.10.630.10">
    <property type="entry name" value="Cytochrome P450"/>
    <property type="match status" value="1"/>
</dbReference>
<protein>
    <recommendedName>
        <fullName evidence="13">Cytochrome P450</fullName>
    </recommendedName>
</protein>
<evidence type="ECO:0000256" key="7">
    <source>
        <dbReference type="ARBA" id="ARBA00023004"/>
    </source>
</evidence>
<name>A0A9P3BJI5_9EURO</name>
<feature type="binding site" description="axial binding residue" evidence="9">
    <location>
        <position position="465"/>
    </location>
    <ligand>
        <name>heme</name>
        <dbReference type="ChEBI" id="CHEBI:30413"/>
    </ligand>
    <ligandPart>
        <name>Fe</name>
        <dbReference type="ChEBI" id="CHEBI:18248"/>
    </ligandPart>
</feature>
<dbReference type="InterPro" id="IPR001128">
    <property type="entry name" value="Cyt_P450"/>
</dbReference>
<evidence type="ECO:0000256" key="9">
    <source>
        <dbReference type="PIRSR" id="PIRSR602401-1"/>
    </source>
</evidence>
<comment type="similarity">
    <text evidence="3 10">Belongs to the cytochrome P450 family.</text>
</comment>